<reference evidence="1 2" key="1">
    <citation type="journal article" date="2016" name="Environ. Microbiol.">
        <title>Genomic resolution of a cold subsurface aquifer community provides metabolic insights for novel microbes adapted to high CO concentrations.</title>
        <authorList>
            <person name="Probst A.J."/>
            <person name="Castelle C.J."/>
            <person name="Singh A."/>
            <person name="Brown C.T."/>
            <person name="Anantharaman K."/>
            <person name="Sharon I."/>
            <person name="Hug L.A."/>
            <person name="Burstein D."/>
            <person name="Emerson J.B."/>
            <person name="Thomas B.C."/>
            <person name="Banfield J.F."/>
        </authorList>
    </citation>
    <scope>NUCLEOTIDE SEQUENCE [LARGE SCALE GENOMIC DNA]</scope>
    <source>
        <strain evidence="1">CG1_02_37_22</strain>
    </source>
</reference>
<sequence>MIKKKFQYRKPKIITKTIYYKLFYDIELFSTDEGLLLADQPGHCNGLCMQCGSGCWMCSGGSGHCP</sequence>
<evidence type="ECO:0000313" key="2">
    <source>
        <dbReference type="Proteomes" id="UP000183120"/>
    </source>
</evidence>
<name>A0A1J4TSI8_9BACT</name>
<protein>
    <submittedName>
        <fullName evidence="1">Uncharacterized protein</fullName>
    </submittedName>
</protein>
<evidence type="ECO:0000313" key="1">
    <source>
        <dbReference type="EMBL" id="OIO13055.1"/>
    </source>
</evidence>
<dbReference type="Proteomes" id="UP000183120">
    <property type="component" value="Unassembled WGS sequence"/>
</dbReference>
<organism evidence="1 2">
    <name type="scientific">Candidatus Gottesmanbacteria bacterium CG1_02_37_22</name>
    <dbReference type="NCBI Taxonomy" id="1805209"/>
    <lineage>
        <taxon>Bacteria</taxon>
        <taxon>Candidatus Gottesmaniibacteriota</taxon>
    </lineage>
</organism>
<comment type="caution">
    <text evidence="1">The sequence shown here is derived from an EMBL/GenBank/DDBJ whole genome shotgun (WGS) entry which is preliminary data.</text>
</comment>
<gene>
    <name evidence="1" type="ORF">AUJ73_04490</name>
</gene>
<proteinExistence type="predicted"/>
<accession>A0A1J4TSI8</accession>
<dbReference type="AlphaFoldDB" id="A0A1J4TSI8"/>
<dbReference type="EMBL" id="MNUY01000070">
    <property type="protein sequence ID" value="OIO13055.1"/>
    <property type="molecule type" value="Genomic_DNA"/>
</dbReference>